<dbReference type="EMBL" id="CP113517">
    <property type="protein sequence ID" value="WAR44617.1"/>
    <property type="molecule type" value="Genomic_DNA"/>
</dbReference>
<dbReference type="Proteomes" id="UP001162780">
    <property type="component" value="Chromosome"/>
</dbReference>
<accession>A0ABY7GH84</accession>
<name>A0ABY7GH84_9GAMM</name>
<organism evidence="1 2">
    <name type="scientific">Methylomonas rapida</name>
    <dbReference type="NCBI Taxonomy" id="2963939"/>
    <lineage>
        <taxon>Bacteria</taxon>
        <taxon>Pseudomonadati</taxon>
        <taxon>Pseudomonadota</taxon>
        <taxon>Gammaproteobacteria</taxon>
        <taxon>Methylococcales</taxon>
        <taxon>Methylococcaceae</taxon>
        <taxon>Methylomonas</taxon>
    </lineage>
</organism>
<gene>
    <name evidence="1" type="ORF">NM686_020070</name>
</gene>
<reference evidence="1" key="1">
    <citation type="submission" date="2022-11" db="EMBL/GenBank/DDBJ databases">
        <title>Methylomonas rapida sp. nov., Carotenoid-Producing Obligate Methanotrophs with High Growth Characteristics and Biotechnological Potential.</title>
        <authorList>
            <person name="Tikhonova E.N."/>
            <person name="Suleimanov R.Z."/>
            <person name="Miroshnikov K."/>
            <person name="Oshkin I.Y."/>
            <person name="Belova S.E."/>
            <person name="Danilova O.V."/>
            <person name="Ashikhmin A."/>
            <person name="Konopkin A."/>
            <person name="But S.Y."/>
            <person name="Khmelenina V.N."/>
            <person name="Kuznetsov N."/>
            <person name="Pimenov N.V."/>
            <person name="Dedysh S.N."/>
        </authorList>
    </citation>
    <scope>NUCLEOTIDE SEQUENCE</scope>
    <source>
        <strain evidence="1">MP1</strain>
    </source>
</reference>
<evidence type="ECO:0000313" key="2">
    <source>
        <dbReference type="Proteomes" id="UP001162780"/>
    </source>
</evidence>
<dbReference type="RefSeq" id="WP_255189590.1">
    <property type="nucleotide sequence ID" value="NZ_CP113517.1"/>
</dbReference>
<keyword evidence="2" id="KW-1185">Reference proteome</keyword>
<protein>
    <submittedName>
        <fullName evidence="1">Uncharacterized protein</fullName>
    </submittedName>
</protein>
<evidence type="ECO:0000313" key="1">
    <source>
        <dbReference type="EMBL" id="WAR44617.1"/>
    </source>
</evidence>
<sequence length="58" mass="6507">MAGKDYSTTCSGFSAKYGRAKKLNIEEWVRETKKLAQYLELIDAIGIDVNKSNLNLNP</sequence>
<proteinExistence type="predicted"/>